<evidence type="ECO:0000256" key="1">
    <source>
        <dbReference type="ARBA" id="ARBA00006484"/>
    </source>
</evidence>
<dbReference type="AlphaFoldDB" id="A0A4Q6XWA9"/>
<dbReference type="PANTHER" id="PTHR42879">
    <property type="entry name" value="3-OXOACYL-(ACYL-CARRIER-PROTEIN) REDUCTASE"/>
    <property type="match status" value="1"/>
</dbReference>
<dbReference type="SUPFAM" id="SSF51735">
    <property type="entry name" value="NAD(P)-binding Rossmann-fold domains"/>
    <property type="match status" value="1"/>
</dbReference>
<dbReference type="Gene3D" id="3.40.50.720">
    <property type="entry name" value="NAD(P)-binding Rossmann-like Domain"/>
    <property type="match status" value="1"/>
</dbReference>
<dbReference type="EMBL" id="SGIS01000040">
    <property type="protein sequence ID" value="RZF61027.1"/>
    <property type="molecule type" value="Genomic_DNA"/>
</dbReference>
<dbReference type="RefSeq" id="WP_130159851.1">
    <property type="nucleotide sequence ID" value="NZ_SGIS01000040.1"/>
</dbReference>
<sequence>MDIGVKGRRAIVCGGSKGISRAAARRLSLEGAKVVLVARTPETLAETARSIMEESGVAVEYFATDLTLPSGRDALLDAYPATDILVANAGVPQTSLQYKDLTPDVWNWWMEAHFHSAMGLIYAYAPGMCERAFGRIVNISVSFIKFPQVSVGHSHAARLALAGAIASLVREIAPHNVTINSVLPGLINTDALHEAIRGMAEERGVSFETVEAELRSSNAANRIADPQEAGDLIAMLCAKQIGFMTGQNIVSDGGAYQGIF</sequence>
<dbReference type="InterPro" id="IPR050259">
    <property type="entry name" value="SDR"/>
</dbReference>
<accession>A0A4Q6XWA9</accession>
<comment type="similarity">
    <text evidence="1">Belongs to the short-chain dehydrogenases/reductases (SDR) family.</text>
</comment>
<dbReference type="InterPro" id="IPR036291">
    <property type="entry name" value="NAD(P)-bd_dom_sf"/>
</dbReference>
<keyword evidence="3" id="KW-1185">Reference proteome</keyword>
<evidence type="ECO:0000313" key="2">
    <source>
        <dbReference type="EMBL" id="RZF61027.1"/>
    </source>
</evidence>
<reference evidence="2 3" key="1">
    <citation type="submission" date="2019-02" db="EMBL/GenBank/DDBJ databases">
        <authorList>
            <person name="Li Y."/>
        </authorList>
    </citation>
    <scope>NUCLEOTIDE SEQUENCE [LARGE SCALE GENOMIC DNA]</scope>
    <source>
        <strain evidence="2 3">3-7</strain>
    </source>
</reference>
<dbReference type="PRINTS" id="PR00081">
    <property type="entry name" value="GDHRDH"/>
</dbReference>
<name>A0A4Q6XWA9_9SPHN</name>
<protein>
    <submittedName>
        <fullName evidence="2">SDR family oxidoreductase</fullName>
    </submittedName>
</protein>
<dbReference type="Proteomes" id="UP000292085">
    <property type="component" value="Unassembled WGS sequence"/>
</dbReference>
<dbReference type="Pfam" id="PF13561">
    <property type="entry name" value="adh_short_C2"/>
    <property type="match status" value="1"/>
</dbReference>
<dbReference type="OrthoDB" id="9793325at2"/>
<comment type="caution">
    <text evidence="2">The sequence shown here is derived from an EMBL/GenBank/DDBJ whole genome shotgun (WGS) entry which is preliminary data.</text>
</comment>
<dbReference type="InterPro" id="IPR002347">
    <property type="entry name" value="SDR_fam"/>
</dbReference>
<organism evidence="2 3">
    <name type="scientific">Sphingomonas populi</name>
    <dbReference type="NCBI Taxonomy" id="2484750"/>
    <lineage>
        <taxon>Bacteria</taxon>
        <taxon>Pseudomonadati</taxon>
        <taxon>Pseudomonadota</taxon>
        <taxon>Alphaproteobacteria</taxon>
        <taxon>Sphingomonadales</taxon>
        <taxon>Sphingomonadaceae</taxon>
        <taxon>Sphingomonas</taxon>
    </lineage>
</organism>
<dbReference type="PANTHER" id="PTHR42879:SF6">
    <property type="entry name" value="NADPH-DEPENDENT REDUCTASE BACG"/>
    <property type="match status" value="1"/>
</dbReference>
<evidence type="ECO:0000313" key="3">
    <source>
        <dbReference type="Proteomes" id="UP000292085"/>
    </source>
</evidence>
<proteinExistence type="inferred from homology"/>
<gene>
    <name evidence="2" type="ORF">EWE75_19885</name>
</gene>